<comment type="caution">
    <text evidence="2">The sequence shown here is derived from an EMBL/GenBank/DDBJ whole genome shotgun (WGS) entry which is preliminary data.</text>
</comment>
<name>A0A5A7V8I0_CUCMM</name>
<dbReference type="Proteomes" id="UP000321393">
    <property type="component" value="Unassembled WGS sequence"/>
</dbReference>
<feature type="compositionally biased region" description="Polar residues" evidence="1">
    <location>
        <begin position="92"/>
        <end position="104"/>
    </location>
</feature>
<dbReference type="EMBL" id="SSTE01002875">
    <property type="protein sequence ID" value="KAA0063307.1"/>
    <property type="molecule type" value="Genomic_DNA"/>
</dbReference>
<dbReference type="OrthoDB" id="1625472at2759"/>
<evidence type="ECO:0000313" key="2">
    <source>
        <dbReference type="EMBL" id="KAA0063307.1"/>
    </source>
</evidence>
<proteinExistence type="predicted"/>
<reference evidence="2 3" key="1">
    <citation type="submission" date="2019-08" db="EMBL/GenBank/DDBJ databases">
        <title>Draft genome sequences of two oriental melons (Cucumis melo L. var makuwa).</title>
        <authorList>
            <person name="Kwon S.-Y."/>
        </authorList>
    </citation>
    <scope>NUCLEOTIDE SEQUENCE [LARGE SCALE GENOMIC DNA]</scope>
    <source>
        <strain evidence="3">cv. SW 3</strain>
        <tissue evidence="2">Leaf</tissue>
    </source>
</reference>
<sequence>MSCGECTVTLLDVAVQLGLPMDGEPVTGLLRYNLKVVCEDYLEVLLLDMKEIRSCLHLLSESCAIPRDRLPINAATMVKSGVDLRGSHDLFSSGQEASTRSQFNLVEKHQPNATTD</sequence>
<organism evidence="2 3">
    <name type="scientific">Cucumis melo var. makuwa</name>
    <name type="common">Oriental melon</name>
    <dbReference type="NCBI Taxonomy" id="1194695"/>
    <lineage>
        <taxon>Eukaryota</taxon>
        <taxon>Viridiplantae</taxon>
        <taxon>Streptophyta</taxon>
        <taxon>Embryophyta</taxon>
        <taxon>Tracheophyta</taxon>
        <taxon>Spermatophyta</taxon>
        <taxon>Magnoliopsida</taxon>
        <taxon>eudicotyledons</taxon>
        <taxon>Gunneridae</taxon>
        <taxon>Pentapetalae</taxon>
        <taxon>rosids</taxon>
        <taxon>fabids</taxon>
        <taxon>Cucurbitales</taxon>
        <taxon>Cucurbitaceae</taxon>
        <taxon>Benincaseae</taxon>
        <taxon>Cucumis</taxon>
    </lineage>
</organism>
<accession>A0A5A7V8I0</accession>
<feature type="region of interest" description="Disordered" evidence="1">
    <location>
        <begin position="92"/>
        <end position="116"/>
    </location>
</feature>
<protein>
    <submittedName>
        <fullName evidence="2">Serine/threonine-protein phosphatase 7 long form-like protein</fullName>
    </submittedName>
</protein>
<gene>
    <name evidence="2" type="ORF">E6C27_scaffold205G001310</name>
</gene>
<evidence type="ECO:0000256" key="1">
    <source>
        <dbReference type="SAM" id="MobiDB-lite"/>
    </source>
</evidence>
<dbReference type="AlphaFoldDB" id="A0A5A7V8I0"/>
<evidence type="ECO:0000313" key="3">
    <source>
        <dbReference type="Proteomes" id="UP000321393"/>
    </source>
</evidence>